<name>A0A1F5LHU8_PENAI</name>
<feature type="transmembrane region" description="Helical" evidence="8">
    <location>
        <begin position="106"/>
        <end position="126"/>
    </location>
</feature>
<keyword evidence="4 8" id="KW-0812">Transmembrane</keyword>
<comment type="similarity">
    <text evidence="2">Belongs to the CSC1 (TC 1.A.17) family.</text>
</comment>
<reference evidence="13 14" key="1">
    <citation type="journal article" date="2016" name="Sci. Rep.">
        <title>Penicillium arizonense, a new, genome sequenced fungal species, reveals a high chemical diversity in secreted metabolites.</title>
        <authorList>
            <person name="Grijseels S."/>
            <person name="Nielsen J.C."/>
            <person name="Randelovic M."/>
            <person name="Nielsen J."/>
            <person name="Nielsen K.F."/>
            <person name="Workman M."/>
            <person name="Frisvad J.C."/>
        </authorList>
    </citation>
    <scope>NUCLEOTIDE SEQUENCE [LARGE SCALE GENOMIC DNA]</scope>
    <source>
        <strain evidence="13 14">CBS 141311</strain>
    </source>
</reference>
<protein>
    <recommendedName>
        <fullName evidence="15">CSC1/OSCA1-like 7TM region domain-containing protein</fullName>
    </recommendedName>
</protein>
<feature type="domain" description="CSC1/OSCA1-like N-terminal transmembrane" evidence="11">
    <location>
        <begin position="26"/>
        <end position="176"/>
    </location>
</feature>
<evidence type="ECO:0000256" key="8">
    <source>
        <dbReference type="SAM" id="Phobius"/>
    </source>
</evidence>
<dbReference type="InterPro" id="IPR022257">
    <property type="entry name" value="PHM7_ext"/>
</dbReference>
<feature type="region of interest" description="Disordered" evidence="7">
    <location>
        <begin position="738"/>
        <end position="773"/>
    </location>
</feature>
<sequence length="899" mass="100043">MADVGVHRLMARADDPSTASPSASGLVTTLVPALLSFAVMVILFIILRKTNRRMYMPRTYIGYLRGWERTPDTPTGLVDWIKAMYKLPDTYVLQHHSMDAYLLLRFLKMCSILLFVGCCMTFPVLWPVNATGGGGQTQLNMLSISNIGKNSYARYFAHCFISWIFVAFVFFMVTREHIFYINLRQAYLLSPAYANRISSRTVLFTAVTSDLLNKEKVRTMFGRDKVKNVWVASDTKELEEKVKERDSAAMKLEGAETKLIVMANKARNKALKKQGSAENPETEIGDGQFDDESGSVAARWVQAKDRPTHRLKMLIGKKVDTINWARAEIERLTPEIEELQAKHRAGDVKLVSSIFVEFYHQADAQASYQSVAHNLPLHMSPRYIGLDPTQVIWANLRIKWWERLGRHAATIAFVCVLIIFWAIPTAAVGAISNINALIDKVHFLSFINSVPSWIKGVITGLLPVVLMSILIALVPIILRLMAKWGGDPTAASVELTVQNWFFAFQVVQVFLVITLASAATSVVTSIIKDPSSAASLLANKIPLSANFYISYIILQGLSFSSGALLQIVPLILGKILGKFLDSTPRKMYTRWSNLSGLGWGTVYPAVTLLTVVAITYSCIAPLVMGFGTIGLYLFYFAYRYNLLYVSNANIDTQGRCYPRGLQHLTVGCYLLMVCLIGLFAMASGSNQIAVAPLILEIIFLVFVILYHISMNGAMEPLLNYLPKNLEAEEEALLAAEKTTFNPDEKSQSDGTNVPASSTIAPRDSGVADVNNSVGNVDSAEKGLTEAPSTPSKANIFTKFLRPDRYNSYHEMRKLVPTTEIMPTYSAEAERDAYCHPSITAQAPLLWIPRDPLGISSQEVAHTMRVIPITDEDAWLDEKCKVNWNVSKGEPPIYEEKIAY</sequence>
<feature type="transmembrane region" description="Helical" evidence="8">
    <location>
        <begin position="547"/>
        <end position="573"/>
    </location>
</feature>
<dbReference type="GO" id="GO:0005886">
    <property type="term" value="C:plasma membrane"/>
    <property type="evidence" value="ECO:0007669"/>
    <property type="project" value="TreeGrafter"/>
</dbReference>
<comment type="caution">
    <text evidence="13">The sequence shown here is derived from an EMBL/GenBank/DDBJ whole genome shotgun (WGS) entry which is preliminary data.</text>
</comment>
<proteinExistence type="inferred from homology"/>
<dbReference type="RefSeq" id="XP_022488228.1">
    <property type="nucleotide sequence ID" value="XM_022631934.1"/>
</dbReference>
<dbReference type="Pfam" id="PF12621">
    <property type="entry name" value="PHM7_ext"/>
    <property type="match status" value="1"/>
</dbReference>
<keyword evidence="3" id="KW-0813">Transport</keyword>
<keyword evidence="6 8" id="KW-0472">Membrane</keyword>
<feature type="transmembrane region" description="Helical" evidence="8">
    <location>
        <begin position="499"/>
        <end position="527"/>
    </location>
</feature>
<dbReference type="Pfam" id="PF13967">
    <property type="entry name" value="RSN1_TM"/>
    <property type="match status" value="1"/>
</dbReference>
<feature type="transmembrane region" description="Helical" evidence="8">
    <location>
        <begin position="408"/>
        <end position="432"/>
    </location>
</feature>
<dbReference type="InterPro" id="IPR045122">
    <property type="entry name" value="Csc1-like"/>
</dbReference>
<dbReference type="PANTHER" id="PTHR13018:SF26">
    <property type="entry name" value="DOMAIN PROTEIN, PUTATIVE (AFU_ORTHOLOGUE AFUA_5G10920)-RELATED"/>
    <property type="match status" value="1"/>
</dbReference>
<feature type="transmembrane region" description="Helical" evidence="8">
    <location>
        <begin position="594"/>
        <end position="616"/>
    </location>
</feature>
<evidence type="ECO:0000256" key="2">
    <source>
        <dbReference type="ARBA" id="ARBA00007779"/>
    </source>
</evidence>
<feature type="transmembrane region" description="Helical" evidence="8">
    <location>
        <begin position="661"/>
        <end position="682"/>
    </location>
</feature>
<feature type="domain" description="CSC1/OSCA1-like 7TM region" evidence="9">
    <location>
        <begin position="407"/>
        <end position="679"/>
    </location>
</feature>
<dbReference type="GO" id="GO:0005227">
    <property type="term" value="F:calcium-activated cation channel activity"/>
    <property type="evidence" value="ECO:0007669"/>
    <property type="project" value="InterPro"/>
</dbReference>
<evidence type="ECO:0000259" key="11">
    <source>
        <dbReference type="Pfam" id="PF13967"/>
    </source>
</evidence>
<dbReference type="AlphaFoldDB" id="A0A1F5LHU8"/>
<gene>
    <name evidence="13" type="ORF">PENARI_c009G07805</name>
</gene>
<evidence type="ECO:0000313" key="13">
    <source>
        <dbReference type="EMBL" id="OGE52788.1"/>
    </source>
</evidence>
<evidence type="ECO:0000259" key="10">
    <source>
        <dbReference type="Pfam" id="PF12621"/>
    </source>
</evidence>
<organism evidence="13 14">
    <name type="scientific">Penicillium arizonense</name>
    <dbReference type="NCBI Taxonomy" id="1835702"/>
    <lineage>
        <taxon>Eukaryota</taxon>
        <taxon>Fungi</taxon>
        <taxon>Dikarya</taxon>
        <taxon>Ascomycota</taxon>
        <taxon>Pezizomycotina</taxon>
        <taxon>Eurotiomycetes</taxon>
        <taxon>Eurotiomycetidae</taxon>
        <taxon>Eurotiales</taxon>
        <taxon>Aspergillaceae</taxon>
        <taxon>Penicillium</taxon>
    </lineage>
</organism>
<feature type="transmembrane region" description="Helical" evidence="8">
    <location>
        <begin position="688"/>
        <end position="708"/>
    </location>
</feature>
<feature type="transmembrane region" description="Helical" evidence="8">
    <location>
        <begin position="622"/>
        <end position="640"/>
    </location>
</feature>
<evidence type="ECO:0000256" key="6">
    <source>
        <dbReference type="ARBA" id="ARBA00023136"/>
    </source>
</evidence>
<dbReference type="InterPro" id="IPR003864">
    <property type="entry name" value="CSC1/OSCA1-like_7TM"/>
</dbReference>
<evidence type="ECO:0000256" key="5">
    <source>
        <dbReference type="ARBA" id="ARBA00022989"/>
    </source>
</evidence>
<evidence type="ECO:0000256" key="4">
    <source>
        <dbReference type="ARBA" id="ARBA00022692"/>
    </source>
</evidence>
<evidence type="ECO:0008006" key="15">
    <source>
        <dbReference type="Google" id="ProtNLM"/>
    </source>
</evidence>
<dbReference type="GeneID" id="34576668"/>
<comment type="subcellular location">
    <subcellularLocation>
        <location evidence="1">Membrane</location>
        <topology evidence="1">Multi-pass membrane protein</topology>
    </subcellularLocation>
</comment>
<dbReference type="OrthoDB" id="1076608at2759"/>
<dbReference type="InterPro" id="IPR027815">
    <property type="entry name" value="CSC1/OSCA1-like_cyt"/>
</dbReference>
<feature type="transmembrane region" description="Helical" evidence="8">
    <location>
        <begin position="26"/>
        <end position="47"/>
    </location>
</feature>
<feature type="transmembrane region" description="Helical" evidence="8">
    <location>
        <begin position="452"/>
        <end position="478"/>
    </location>
</feature>
<dbReference type="EMBL" id="LXJU01000009">
    <property type="protein sequence ID" value="OGE52788.1"/>
    <property type="molecule type" value="Genomic_DNA"/>
</dbReference>
<keyword evidence="5 8" id="KW-1133">Transmembrane helix</keyword>
<evidence type="ECO:0000256" key="1">
    <source>
        <dbReference type="ARBA" id="ARBA00004141"/>
    </source>
</evidence>
<dbReference type="Proteomes" id="UP000177622">
    <property type="component" value="Unassembled WGS sequence"/>
</dbReference>
<evidence type="ECO:0000256" key="7">
    <source>
        <dbReference type="SAM" id="MobiDB-lite"/>
    </source>
</evidence>
<feature type="transmembrane region" description="Helical" evidence="8">
    <location>
        <begin position="155"/>
        <end position="174"/>
    </location>
</feature>
<evidence type="ECO:0000313" key="14">
    <source>
        <dbReference type="Proteomes" id="UP000177622"/>
    </source>
</evidence>
<feature type="compositionally biased region" description="Polar residues" evidence="7">
    <location>
        <begin position="748"/>
        <end position="759"/>
    </location>
</feature>
<dbReference type="Pfam" id="PF14703">
    <property type="entry name" value="PHM7_cyt"/>
    <property type="match status" value="1"/>
</dbReference>
<evidence type="ECO:0000259" key="12">
    <source>
        <dbReference type="Pfam" id="PF14703"/>
    </source>
</evidence>
<dbReference type="Pfam" id="PF02714">
    <property type="entry name" value="RSN1_7TM"/>
    <property type="match status" value="1"/>
</dbReference>
<dbReference type="PANTHER" id="PTHR13018">
    <property type="entry name" value="PROBABLE MEMBRANE PROTEIN DUF221-RELATED"/>
    <property type="match status" value="1"/>
</dbReference>
<feature type="domain" description="10TM putative phosphate transporter extracellular tail" evidence="10">
    <location>
        <begin position="799"/>
        <end position="891"/>
    </location>
</feature>
<dbReference type="InterPro" id="IPR032880">
    <property type="entry name" value="CSC1/OSCA1-like_N"/>
</dbReference>
<accession>A0A1F5LHU8</accession>
<keyword evidence="14" id="KW-1185">Reference proteome</keyword>
<evidence type="ECO:0000259" key="9">
    <source>
        <dbReference type="Pfam" id="PF02714"/>
    </source>
</evidence>
<feature type="domain" description="CSC1/OSCA1-like cytosolic" evidence="12">
    <location>
        <begin position="199"/>
        <end position="395"/>
    </location>
</feature>
<evidence type="ECO:0000256" key="3">
    <source>
        <dbReference type="ARBA" id="ARBA00022448"/>
    </source>
</evidence>